<dbReference type="Proteomes" id="UP000629098">
    <property type="component" value="Unassembled WGS sequence"/>
</dbReference>
<name>A0A8J6XIQ8_9CYAN</name>
<gene>
    <name evidence="3" type="ORF">ICL16_13970</name>
</gene>
<feature type="chain" id="PRO_5035180591" evidence="2">
    <location>
        <begin position="24"/>
        <end position="111"/>
    </location>
</feature>
<protein>
    <submittedName>
        <fullName evidence="3">Uncharacterized protein</fullName>
    </submittedName>
</protein>
<feature type="signal peptide" evidence="2">
    <location>
        <begin position="1"/>
        <end position="23"/>
    </location>
</feature>
<feature type="compositionally biased region" description="Polar residues" evidence="1">
    <location>
        <begin position="36"/>
        <end position="62"/>
    </location>
</feature>
<sequence>MKKIHAFGLLAAALIVAPSTAFAGQDGSNVQILNQNNTVSGYNNSSSQRGQQYSTQNQSSSGRYKKTGRQRADNLQIINQDAGVYGVGNQSRQEAIQRNVQRQIDAAKYRR</sequence>
<keyword evidence="2" id="KW-0732">Signal</keyword>
<accession>A0A8J6XIQ8</accession>
<reference evidence="3" key="1">
    <citation type="submission" date="2020-09" db="EMBL/GenBank/DDBJ databases">
        <title>Iningainema tapete sp. nov. (Scytonemataceae, Cyanobacteria) from greenhouses in central Florida (USA) produces two types of nodularin with biosynthetic potential for microcystin-LR and anabaenopeptins.</title>
        <authorList>
            <person name="Berthold D.E."/>
            <person name="Lefler F.W."/>
            <person name="Huang I.-S."/>
            <person name="Abdulla H."/>
            <person name="Zimba P.V."/>
            <person name="Laughinghouse H.D. IV."/>
        </authorList>
    </citation>
    <scope>NUCLEOTIDE SEQUENCE</scope>
    <source>
        <strain evidence="3">BLCCT55</strain>
    </source>
</reference>
<evidence type="ECO:0000313" key="3">
    <source>
        <dbReference type="EMBL" id="MBD2773141.1"/>
    </source>
</evidence>
<dbReference type="AlphaFoldDB" id="A0A8J6XIQ8"/>
<proteinExistence type="predicted"/>
<evidence type="ECO:0000313" key="4">
    <source>
        <dbReference type="Proteomes" id="UP000629098"/>
    </source>
</evidence>
<evidence type="ECO:0000256" key="2">
    <source>
        <dbReference type="SAM" id="SignalP"/>
    </source>
</evidence>
<feature type="region of interest" description="Disordered" evidence="1">
    <location>
        <begin position="36"/>
        <end position="73"/>
    </location>
</feature>
<organism evidence="3 4">
    <name type="scientific">Iningainema tapete BLCC-T55</name>
    <dbReference type="NCBI Taxonomy" id="2748662"/>
    <lineage>
        <taxon>Bacteria</taxon>
        <taxon>Bacillati</taxon>
        <taxon>Cyanobacteriota</taxon>
        <taxon>Cyanophyceae</taxon>
        <taxon>Nostocales</taxon>
        <taxon>Scytonemataceae</taxon>
        <taxon>Iningainema tapete</taxon>
    </lineage>
</organism>
<dbReference type="RefSeq" id="WP_190828566.1">
    <property type="nucleotide sequence ID" value="NZ_CAWPPI010000049.1"/>
</dbReference>
<evidence type="ECO:0000256" key="1">
    <source>
        <dbReference type="SAM" id="MobiDB-lite"/>
    </source>
</evidence>
<comment type="caution">
    <text evidence="3">The sequence shown here is derived from an EMBL/GenBank/DDBJ whole genome shotgun (WGS) entry which is preliminary data.</text>
</comment>
<dbReference type="EMBL" id="JACXAE010000049">
    <property type="protein sequence ID" value="MBD2773141.1"/>
    <property type="molecule type" value="Genomic_DNA"/>
</dbReference>
<keyword evidence="4" id="KW-1185">Reference proteome</keyword>